<dbReference type="GO" id="GO:0005886">
    <property type="term" value="C:plasma membrane"/>
    <property type="evidence" value="ECO:0007669"/>
    <property type="project" value="UniProtKB-SubCell"/>
</dbReference>
<proteinExistence type="inferred from homology"/>
<feature type="transmembrane region" description="Helical" evidence="9">
    <location>
        <begin position="257"/>
        <end position="278"/>
    </location>
</feature>
<evidence type="ECO:0000259" key="10">
    <source>
        <dbReference type="PROSITE" id="PS50893"/>
    </source>
</evidence>
<dbReference type="InterPro" id="IPR027417">
    <property type="entry name" value="P-loop_NTPase"/>
</dbReference>
<evidence type="ECO:0000256" key="9">
    <source>
        <dbReference type="SAM" id="Phobius"/>
    </source>
</evidence>
<dbReference type="RefSeq" id="WP_119571966.1">
    <property type="nucleotide sequence ID" value="NZ_LR215032.1"/>
</dbReference>
<dbReference type="PANTHER" id="PTHR43394">
    <property type="entry name" value="ATP-DEPENDENT PERMEASE MDL1, MITOCHONDRIAL"/>
    <property type="match status" value="1"/>
</dbReference>
<dbReference type="InterPro" id="IPR003593">
    <property type="entry name" value="AAA+_ATPase"/>
</dbReference>
<evidence type="ECO:0000259" key="11">
    <source>
        <dbReference type="PROSITE" id="PS50929"/>
    </source>
</evidence>
<sequence length="603" mass="68702">MPRVNLTNKPEKINFNQIKKLFKLVPFKIKHWIFLILFVLATTGLGAFSSWLIGFIISQNFSQATFQNWQTNKMFYFLLVGILLVVYALSRLISIFNNLIVSTTFNKYSFELREQIYLKIQTLSMNFFENEKTGDLMTIVVSDTQNLTDAISNIITNILNVIFTFTITITLMFIYAPILAIIALVLVPSSGIVFIWIISKTKQNFKIAQDAAGSYNGYVEEILKTLPNIRLHNQRAEVIKKFEEVSLLERNAGRKAVLYWHILFPTYNLINILNQLIIVSLGTYFLLNKISTYGVVPLDFGIITSFSMYIATLTNQIKTVLGFTNSLQSGLASWERIERILNLQDKNPDLGHFDLDYKEGLIEFQNVSFAYPNNPDKIILKNINFTIPASTTLALVGHTGCGKTTISKLLAKFYEPQNGNILIDKQNSKSIKQASWREYIGTISQDTFLFEDTLLNNLKVANNEISEEEIFEICKITQIDKFIQNLPNGYQTILNNNGSNISEGQRQLLAITRAIISKKPIIIMDEATAKIDTITEKLIQEAMNYLMANRTLLVIAHRLSTIMHAEQIIVMENGRILEQGNHQTLLNNPQSKYAELYNAGFKE</sequence>
<protein>
    <submittedName>
        <fullName evidence="12">ABC-type multidrug/protein/lipid transport system ATPase component</fullName>
        <ecNumber evidence="12">3.6.3.-</ecNumber>
    </submittedName>
</protein>
<dbReference type="GO" id="GO:0005524">
    <property type="term" value="F:ATP binding"/>
    <property type="evidence" value="ECO:0007669"/>
    <property type="project" value="UniProtKB-KW"/>
</dbReference>
<dbReference type="FunFam" id="3.40.50.300:FF:000604">
    <property type="entry name" value="ABC transporter B family member 28"/>
    <property type="match status" value="1"/>
</dbReference>
<evidence type="ECO:0000256" key="8">
    <source>
        <dbReference type="ARBA" id="ARBA00023136"/>
    </source>
</evidence>
<dbReference type="Gene3D" id="1.20.1560.10">
    <property type="entry name" value="ABC transporter type 1, transmembrane domain"/>
    <property type="match status" value="1"/>
</dbReference>
<dbReference type="PANTHER" id="PTHR43394:SF1">
    <property type="entry name" value="ATP-BINDING CASSETTE SUB-FAMILY B MEMBER 10, MITOCHONDRIAL"/>
    <property type="match status" value="1"/>
</dbReference>
<keyword evidence="13" id="KW-1185">Reference proteome</keyword>
<dbReference type="PROSITE" id="PS50893">
    <property type="entry name" value="ABC_TRANSPORTER_2"/>
    <property type="match status" value="1"/>
</dbReference>
<feature type="transmembrane region" description="Helical" evidence="9">
    <location>
        <begin position="154"/>
        <end position="175"/>
    </location>
</feature>
<accession>A0A449B0K1</accession>
<dbReference type="Gene3D" id="3.40.50.300">
    <property type="entry name" value="P-loop containing nucleotide triphosphate hydrolases"/>
    <property type="match status" value="1"/>
</dbReference>
<evidence type="ECO:0000256" key="3">
    <source>
        <dbReference type="ARBA" id="ARBA00022448"/>
    </source>
</evidence>
<evidence type="ECO:0000256" key="2">
    <source>
        <dbReference type="ARBA" id="ARBA00005417"/>
    </source>
</evidence>
<dbReference type="EC" id="3.6.3.-" evidence="12"/>
<gene>
    <name evidence="12" type="primary">mldB1_7</name>
    <name evidence="12" type="ORF">NCTC10186_00763</name>
</gene>
<geneLocation type="plasmid" evidence="12 13">
    <name>2</name>
</geneLocation>
<dbReference type="SMART" id="SM00382">
    <property type="entry name" value="AAA"/>
    <property type="match status" value="1"/>
</dbReference>
<reference evidence="12 13" key="1">
    <citation type="submission" date="2019-01" db="EMBL/GenBank/DDBJ databases">
        <authorList>
            <consortium name="Pathogen Informatics"/>
        </authorList>
    </citation>
    <scope>NUCLEOTIDE SEQUENCE [LARGE SCALE GENOMIC DNA]</scope>
    <source>
        <strain evidence="12 13">NCTC10186</strain>
        <plasmid evidence="13">2</plasmid>
    </source>
</reference>
<name>A0A449B0K1_9BACT</name>
<dbReference type="PROSITE" id="PS50929">
    <property type="entry name" value="ABC_TM1F"/>
    <property type="match status" value="1"/>
</dbReference>
<organism evidence="12 13">
    <name type="scientific">Mycoplasmopsis gallopavonis</name>
    <dbReference type="NCBI Taxonomy" id="76629"/>
    <lineage>
        <taxon>Bacteria</taxon>
        <taxon>Bacillati</taxon>
        <taxon>Mycoplasmatota</taxon>
        <taxon>Mycoplasmoidales</taxon>
        <taxon>Metamycoplasmataceae</taxon>
        <taxon>Mycoplasmopsis</taxon>
    </lineage>
</organism>
<dbReference type="Proteomes" id="UP000289862">
    <property type="component" value="Plasmid 2"/>
</dbReference>
<keyword evidence="6" id="KW-0067">ATP-binding</keyword>
<keyword evidence="7 9" id="KW-1133">Transmembrane helix</keyword>
<dbReference type="Pfam" id="PF00005">
    <property type="entry name" value="ABC_tran"/>
    <property type="match status" value="1"/>
</dbReference>
<keyword evidence="8 9" id="KW-0472">Membrane</keyword>
<feature type="domain" description="ABC transporter" evidence="10">
    <location>
        <begin position="362"/>
        <end position="598"/>
    </location>
</feature>
<dbReference type="SUPFAM" id="SSF90123">
    <property type="entry name" value="ABC transporter transmembrane region"/>
    <property type="match status" value="1"/>
</dbReference>
<feature type="transmembrane region" description="Helical" evidence="9">
    <location>
        <begin position="32"/>
        <end position="54"/>
    </location>
</feature>
<dbReference type="EMBL" id="LR215032">
    <property type="protein sequence ID" value="VEU73266.1"/>
    <property type="molecule type" value="Genomic_DNA"/>
</dbReference>
<dbReference type="InterPro" id="IPR036640">
    <property type="entry name" value="ABC1_TM_sf"/>
</dbReference>
<dbReference type="GO" id="GO:0016887">
    <property type="term" value="F:ATP hydrolysis activity"/>
    <property type="evidence" value="ECO:0007669"/>
    <property type="project" value="InterPro"/>
</dbReference>
<evidence type="ECO:0000256" key="6">
    <source>
        <dbReference type="ARBA" id="ARBA00022840"/>
    </source>
</evidence>
<dbReference type="InterPro" id="IPR011527">
    <property type="entry name" value="ABC1_TM_dom"/>
</dbReference>
<evidence type="ECO:0000256" key="1">
    <source>
        <dbReference type="ARBA" id="ARBA00004651"/>
    </source>
</evidence>
<dbReference type="KEGG" id="mgal:NCTC10186_00763"/>
<feature type="domain" description="ABC transmembrane type-1" evidence="11">
    <location>
        <begin position="33"/>
        <end position="329"/>
    </location>
</feature>
<dbReference type="GO" id="GO:0015421">
    <property type="term" value="F:ABC-type oligopeptide transporter activity"/>
    <property type="evidence" value="ECO:0007669"/>
    <property type="project" value="TreeGrafter"/>
</dbReference>
<keyword evidence="12" id="KW-0378">Hydrolase</keyword>
<evidence type="ECO:0000256" key="7">
    <source>
        <dbReference type="ARBA" id="ARBA00022989"/>
    </source>
</evidence>
<dbReference type="InterPro" id="IPR003439">
    <property type="entry name" value="ABC_transporter-like_ATP-bd"/>
</dbReference>
<comment type="similarity">
    <text evidence="2">Belongs to the ABC transporter superfamily.</text>
</comment>
<dbReference type="InterPro" id="IPR039421">
    <property type="entry name" value="Type_1_exporter"/>
</dbReference>
<evidence type="ECO:0000313" key="13">
    <source>
        <dbReference type="Proteomes" id="UP000289862"/>
    </source>
</evidence>
<dbReference type="OrthoDB" id="383768at2"/>
<dbReference type="Pfam" id="PF00664">
    <property type="entry name" value="ABC_membrane"/>
    <property type="match status" value="1"/>
</dbReference>
<keyword evidence="12" id="KW-0614">Plasmid</keyword>
<evidence type="ECO:0000256" key="5">
    <source>
        <dbReference type="ARBA" id="ARBA00022741"/>
    </source>
</evidence>
<dbReference type="AlphaFoldDB" id="A0A449B0K1"/>
<dbReference type="SUPFAM" id="SSF52540">
    <property type="entry name" value="P-loop containing nucleoside triphosphate hydrolases"/>
    <property type="match status" value="1"/>
</dbReference>
<comment type="subcellular location">
    <subcellularLocation>
        <location evidence="1">Cell membrane</location>
        <topology evidence="1">Multi-pass membrane protein</topology>
    </subcellularLocation>
</comment>
<dbReference type="GO" id="GO:0005737">
    <property type="term" value="C:cytoplasm"/>
    <property type="evidence" value="ECO:0007669"/>
    <property type="project" value="UniProtKB-ARBA"/>
</dbReference>
<keyword evidence="5" id="KW-0547">Nucleotide-binding</keyword>
<evidence type="ECO:0000313" key="12">
    <source>
        <dbReference type="EMBL" id="VEU73266.1"/>
    </source>
</evidence>
<keyword evidence="4 9" id="KW-0812">Transmembrane</keyword>
<feature type="transmembrane region" description="Helical" evidence="9">
    <location>
        <begin position="74"/>
        <end position="93"/>
    </location>
</feature>
<evidence type="ECO:0000256" key="4">
    <source>
        <dbReference type="ARBA" id="ARBA00022692"/>
    </source>
</evidence>
<keyword evidence="3" id="KW-0813">Transport</keyword>
<feature type="transmembrane region" description="Helical" evidence="9">
    <location>
        <begin position="181"/>
        <end position="199"/>
    </location>
</feature>